<dbReference type="Proteomes" id="UP000318709">
    <property type="component" value="Chromosome"/>
</dbReference>
<dbReference type="EMBL" id="CP038231">
    <property type="protein sequence ID" value="QDH12916.1"/>
    <property type="molecule type" value="Genomic_DNA"/>
</dbReference>
<feature type="domain" description="Pyrrolo-quinoline quinone repeat" evidence="1">
    <location>
        <begin position="182"/>
        <end position="403"/>
    </location>
</feature>
<dbReference type="OrthoDB" id="5290752at2"/>
<dbReference type="PANTHER" id="PTHR34512">
    <property type="entry name" value="CELL SURFACE PROTEIN"/>
    <property type="match status" value="1"/>
</dbReference>
<evidence type="ECO:0000259" key="1">
    <source>
        <dbReference type="Pfam" id="PF13360"/>
    </source>
</evidence>
<dbReference type="Pfam" id="PF13360">
    <property type="entry name" value="PQQ_2"/>
    <property type="match status" value="1"/>
</dbReference>
<keyword evidence="3" id="KW-1185">Reference proteome</keyword>
<dbReference type="KEGG" id="swf:E3E12_00410"/>
<dbReference type="SMART" id="SM00564">
    <property type="entry name" value="PQQ"/>
    <property type="match status" value="4"/>
</dbReference>
<evidence type="ECO:0000313" key="2">
    <source>
        <dbReference type="EMBL" id="QDH12916.1"/>
    </source>
</evidence>
<gene>
    <name evidence="2" type="ORF">E3E12_00410</name>
</gene>
<proteinExistence type="predicted"/>
<dbReference type="RefSeq" id="WP_141442559.1">
    <property type="nucleotide sequence ID" value="NZ_CP038231.1"/>
</dbReference>
<reference evidence="2 3" key="1">
    <citation type="submission" date="2019-03" db="EMBL/GenBank/DDBJ databases">
        <title>The complete genome sequence of Swingsia_sp. F3b2 LMG30590(T).</title>
        <authorList>
            <person name="Chua K.-O."/>
            <person name="Chan K.-G."/>
            <person name="See-Too W.-S."/>
        </authorList>
    </citation>
    <scope>NUCLEOTIDE SEQUENCE [LARGE SCALE GENOMIC DNA]</scope>
    <source>
        <strain evidence="2 3">F3b2</strain>
    </source>
</reference>
<sequence>MSAPAKRIQPCPPVATATWQAPSRRALVRGLVRTLGAAGAAAALESLAGCGIFESANKKQPLPGHRIDILSTGEGLQPTPLPKGEPPLVVNLPAPAPLRDWTLDGRVADHTAFNGEWAGTGKELWSHSIGAGSNPFDLLAMVLMIPNNRGAIQSPPVIGQGRIFTTDAQGVVRAWTWPNMHELWHRQPGKHLPSTNIGGGVALDGDTLYIVDGVATALAVDAATGKPKWVVPTKTPGRSAPTISNGMMAFITIDERLYVLDAKSGRQLWTHQAPDVGTVIFGEAAPAMVPGVVLAGFGSGELVALRDTTGEMIWSDNLSGGNGRGARLDFACVRGAPVIMGRTAYAISMLKVLVAIDVRSGRRLWEREVSGQNMLCVCGDWLYLVSLDQQLACVHRMSGHVKWVRQLPRFKNAKKQRGAIEWVGPVLAGSKLVCFSSVPKYGMAVVDALSGKLIHMGQTSSPCQVAPIACDGRVLAVTQDGVLHAYG</sequence>
<dbReference type="InterPro" id="IPR015943">
    <property type="entry name" value="WD40/YVTN_repeat-like_dom_sf"/>
</dbReference>
<dbReference type="SUPFAM" id="SSF50998">
    <property type="entry name" value="Quinoprotein alcohol dehydrogenase-like"/>
    <property type="match status" value="1"/>
</dbReference>
<accession>A0A4Y6U8Z1</accession>
<dbReference type="InterPro" id="IPR011047">
    <property type="entry name" value="Quinoprotein_ADH-like_sf"/>
</dbReference>
<name>A0A4Y6U8Z1_9PROT</name>
<dbReference type="AlphaFoldDB" id="A0A4Y6U8Z1"/>
<dbReference type="Gene3D" id="2.130.10.10">
    <property type="entry name" value="YVTN repeat-like/Quinoprotein amine dehydrogenase"/>
    <property type="match status" value="1"/>
</dbReference>
<organism evidence="2 3">
    <name type="scientific">Formicincola oecophyllae</name>
    <dbReference type="NCBI Taxonomy" id="2558361"/>
    <lineage>
        <taxon>Bacteria</taxon>
        <taxon>Pseudomonadati</taxon>
        <taxon>Pseudomonadota</taxon>
        <taxon>Alphaproteobacteria</taxon>
        <taxon>Acetobacterales</taxon>
        <taxon>Acetobacteraceae</taxon>
        <taxon>Formicincola</taxon>
    </lineage>
</organism>
<protein>
    <submittedName>
        <fullName evidence="2">PQQ-binding-like beta-propeller repeat protein</fullName>
    </submittedName>
</protein>
<dbReference type="InterPro" id="IPR002372">
    <property type="entry name" value="PQQ_rpt_dom"/>
</dbReference>
<dbReference type="PANTHER" id="PTHR34512:SF30">
    <property type="entry name" value="OUTER MEMBRANE PROTEIN ASSEMBLY FACTOR BAMB"/>
    <property type="match status" value="1"/>
</dbReference>
<evidence type="ECO:0000313" key="3">
    <source>
        <dbReference type="Proteomes" id="UP000318709"/>
    </source>
</evidence>
<dbReference type="InterPro" id="IPR018391">
    <property type="entry name" value="PQQ_b-propeller_rpt"/>
</dbReference>